<dbReference type="InterPro" id="IPR018114">
    <property type="entry name" value="TRYPSIN_HIS"/>
</dbReference>
<dbReference type="InterPro" id="IPR050966">
    <property type="entry name" value="Glutamyl_endopeptidase"/>
</dbReference>
<evidence type="ECO:0000256" key="2">
    <source>
        <dbReference type="SAM" id="MobiDB-lite"/>
    </source>
</evidence>
<reference evidence="5" key="1">
    <citation type="journal article" date="2019" name="Int. J. Syst. Evol. Microbiol.">
        <title>The Global Catalogue of Microorganisms (GCM) 10K type strain sequencing project: providing services to taxonomists for standard genome sequencing and annotation.</title>
        <authorList>
            <consortium name="The Broad Institute Genomics Platform"/>
            <consortium name="The Broad Institute Genome Sequencing Center for Infectious Disease"/>
            <person name="Wu L."/>
            <person name="Ma J."/>
        </authorList>
    </citation>
    <scope>NUCLEOTIDE SEQUENCE [LARGE SCALE GENOMIC DNA]</scope>
    <source>
        <strain evidence="5">CECT 7649</strain>
    </source>
</reference>
<dbReference type="InterPro" id="IPR009003">
    <property type="entry name" value="Peptidase_S1_PA"/>
</dbReference>
<dbReference type="Proteomes" id="UP001596496">
    <property type="component" value="Unassembled WGS sequence"/>
</dbReference>
<dbReference type="SUPFAM" id="SSF50494">
    <property type="entry name" value="Trypsin-like serine proteases"/>
    <property type="match status" value="1"/>
</dbReference>
<keyword evidence="1 3" id="KW-0732">Signal</keyword>
<dbReference type="EMBL" id="JBHTCG010000001">
    <property type="protein sequence ID" value="MFC7381084.1"/>
    <property type="molecule type" value="Genomic_DNA"/>
</dbReference>
<dbReference type="InterPro" id="IPR043504">
    <property type="entry name" value="Peptidase_S1_PA_chymotrypsin"/>
</dbReference>
<keyword evidence="4" id="KW-0378">Hydrolase</keyword>
<evidence type="ECO:0000313" key="5">
    <source>
        <dbReference type="Proteomes" id="UP001596496"/>
    </source>
</evidence>
<evidence type="ECO:0000256" key="3">
    <source>
        <dbReference type="SAM" id="SignalP"/>
    </source>
</evidence>
<dbReference type="PROSITE" id="PS00134">
    <property type="entry name" value="TRYPSIN_HIS"/>
    <property type="match status" value="1"/>
</dbReference>
<protein>
    <submittedName>
        <fullName evidence="4">Trypsin-like serine peptidase</fullName>
        <ecNumber evidence="4">3.4.21.-</ecNumber>
    </submittedName>
</protein>
<name>A0ABW2NV53_9ACTN</name>
<evidence type="ECO:0000313" key="4">
    <source>
        <dbReference type="EMBL" id="MFC7381084.1"/>
    </source>
</evidence>
<feature type="chain" id="PRO_5047186690" evidence="3">
    <location>
        <begin position="21"/>
        <end position="401"/>
    </location>
</feature>
<evidence type="ECO:0000256" key="1">
    <source>
        <dbReference type="ARBA" id="ARBA00022729"/>
    </source>
</evidence>
<dbReference type="GO" id="GO:0016787">
    <property type="term" value="F:hydrolase activity"/>
    <property type="evidence" value="ECO:0007669"/>
    <property type="project" value="UniProtKB-KW"/>
</dbReference>
<organism evidence="4 5">
    <name type="scientific">Sphaerisporangium rhizosphaerae</name>
    <dbReference type="NCBI Taxonomy" id="2269375"/>
    <lineage>
        <taxon>Bacteria</taxon>
        <taxon>Bacillati</taxon>
        <taxon>Actinomycetota</taxon>
        <taxon>Actinomycetes</taxon>
        <taxon>Streptosporangiales</taxon>
        <taxon>Streptosporangiaceae</taxon>
        <taxon>Sphaerisporangium</taxon>
    </lineage>
</organism>
<comment type="caution">
    <text evidence="4">The sequence shown here is derived from an EMBL/GenBank/DDBJ whole genome shotgun (WGS) entry which is preliminary data.</text>
</comment>
<feature type="signal peptide" evidence="3">
    <location>
        <begin position="1"/>
        <end position="20"/>
    </location>
</feature>
<proteinExistence type="predicted"/>
<dbReference type="EC" id="3.4.21.-" evidence="4"/>
<dbReference type="PANTHER" id="PTHR15462">
    <property type="entry name" value="SERINE PROTEASE"/>
    <property type="match status" value="1"/>
</dbReference>
<accession>A0ABW2NV53</accession>
<feature type="compositionally biased region" description="Low complexity" evidence="2">
    <location>
        <begin position="157"/>
        <end position="174"/>
    </location>
</feature>
<gene>
    <name evidence="4" type="ORF">ACFQSB_02620</name>
</gene>
<sequence>MTPILPLIAAASLITGLAGAAPAASARVLPPAGSGLPATPFSPPAALVPVAGAGVLQPVASVPAGVVQHVAALTEAEQRRVLAYWTPRRMARALPGGLLGSVARLGGLGSGDLPLRIAAARPPHTRPPGHTRPPAPSRPAAPPRERPAGQGRSTTGGASTAPVAARPAARTPGVSTSGARWAAGGAVTRTTGRVFLTMRGVDYVCSAGAVRSRTMDVVVTAGHCVKDGRGPWAENWTFVPGYEAGERPFGVFTARRTLVPEPWSAKGDDSHDIGMVAVNPVDGRHLGHVVGGQEIAFDAPRGERAFGFGFPADPPYDGEHLIYCSGATHADPHGQTRDQGMRCDLTAGSSGGPWLSSFDPATGQGVVTSVSSFKYSDDPRTMYGPYFGDQARRLFEAAQRA</sequence>
<dbReference type="RefSeq" id="WP_380824027.1">
    <property type="nucleotide sequence ID" value="NZ_JBHTCG010000001.1"/>
</dbReference>
<dbReference type="Gene3D" id="2.40.10.10">
    <property type="entry name" value="Trypsin-like serine proteases"/>
    <property type="match status" value="2"/>
</dbReference>
<feature type="region of interest" description="Disordered" evidence="2">
    <location>
        <begin position="118"/>
        <end position="179"/>
    </location>
</feature>
<keyword evidence="5" id="KW-1185">Reference proteome</keyword>
<feature type="compositionally biased region" description="Pro residues" evidence="2">
    <location>
        <begin position="130"/>
        <end position="142"/>
    </location>
</feature>